<evidence type="ECO:0000313" key="1">
    <source>
        <dbReference type="EMBL" id="KAJ4446989.1"/>
    </source>
</evidence>
<proteinExistence type="predicted"/>
<accession>A0ABQ8TM72</accession>
<dbReference type="EMBL" id="JAJSOF020000006">
    <property type="protein sequence ID" value="KAJ4446989.1"/>
    <property type="molecule type" value="Genomic_DNA"/>
</dbReference>
<sequence length="154" mass="17735">MSGSEDDIQVTEVYGGRKFRLKIKKQKKEIRINNKEPRVVCSHGLQDRQVNKNAKGKTECKVADLTYDDISTFNHRVMALNQIDQNKFLLHYMNISSPKRRVVKSATARHKQSVSVKYTVRRSNGEIIPVCDASFQGICDLSKDRLFVWPTSFM</sequence>
<keyword evidence="2" id="KW-1185">Reference proteome</keyword>
<comment type="caution">
    <text evidence="1">The sequence shown here is derived from an EMBL/GenBank/DDBJ whole genome shotgun (WGS) entry which is preliminary data.</text>
</comment>
<protein>
    <submittedName>
        <fullName evidence="1">Uncharacterized protein</fullName>
    </submittedName>
</protein>
<reference evidence="1 2" key="1">
    <citation type="journal article" date="2022" name="Allergy">
        <title>Genome assembly and annotation of Periplaneta americana reveal a comprehensive cockroach allergen profile.</title>
        <authorList>
            <person name="Wang L."/>
            <person name="Xiong Q."/>
            <person name="Saelim N."/>
            <person name="Wang L."/>
            <person name="Nong W."/>
            <person name="Wan A.T."/>
            <person name="Shi M."/>
            <person name="Liu X."/>
            <person name="Cao Q."/>
            <person name="Hui J.H.L."/>
            <person name="Sookrung N."/>
            <person name="Leung T.F."/>
            <person name="Tungtrongchitr A."/>
            <person name="Tsui S.K.W."/>
        </authorList>
    </citation>
    <scope>NUCLEOTIDE SEQUENCE [LARGE SCALE GENOMIC DNA]</scope>
    <source>
        <strain evidence="1">PWHHKU_190912</strain>
    </source>
</reference>
<gene>
    <name evidence="1" type="ORF">ANN_28291</name>
</gene>
<organism evidence="1 2">
    <name type="scientific">Periplaneta americana</name>
    <name type="common">American cockroach</name>
    <name type="synonym">Blatta americana</name>
    <dbReference type="NCBI Taxonomy" id="6978"/>
    <lineage>
        <taxon>Eukaryota</taxon>
        <taxon>Metazoa</taxon>
        <taxon>Ecdysozoa</taxon>
        <taxon>Arthropoda</taxon>
        <taxon>Hexapoda</taxon>
        <taxon>Insecta</taxon>
        <taxon>Pterygota</taxon>
        <taxon>Neoptera</taxon>
        <taxon>Polyneoptera</taxon>
        <taxon>Dictyoptera</taxon>
        <taxon>Blattodea</taxon>
        <taxon>Blattoidea</taxon>
        <taxon>Blattidae</taxon>
        <taxon>Blattinae</taxon>
        <taxon>Periplaneta</taxon>
    </lineage>
</organism>
<evidence type="ECO:0000313" key="2">
    <source>
        <dbReference type="Proteomes" id="UP001148838"/>
    </source>
</evidence>
<name>A0ABQ8TM72_PERAM</name>
<dbReference type="Proteomes" id="UP001148838">
    <property type="component" value="Unassembled WGS sequence"/>
</dbReference>